<dbReference type="OrthoDB" id="7677493at2"/>
<evidence type="ECO:0000313" key="1">
    <source>
        <dbReference type="EMBL" id="SOC03525.1"/>
    </source>
</evidence>
<reference evidence="1 2" key="1">
    <citation type="submission" date="2017-08" db="EMBL/GenBank/DDBJ databases">
        <authorList>
            <person name="de Groot N.N."/>
        </authorList>
    </citation>
    <scope>NUCLEOTIDE SEQUENCE [LARGE SCALE GENOMIC DNA]</scope>
    <source>
        <strain evidence="1 2">USBA 352</strain>
    </source>
</reference>
<protein>
    <submittedName>
        <fullName evidence="1">Uncharacterized protein</fullName>
    </submittedName>
</protein>
<dbReference type="RefSeq" id="WP_067333476.1">
    <property type="nucleotide sequence ID" value="NZ_JAJGNR010000005.1"/>
</dbReference>
<dbReference type="EMBL" id="OBML01000004">
    <property type="protein sequence ID" value="SOC03525.1"/>
    <property type="molecule type" value="Genomic_DNA"/>
</dbReference>
<dbReference type="Proteomes" id="UP000219331">
    <property type="component" value="Unassembled WGS sequence"/>
</dbReference>
<gene>
    <name evidence="1" type="ORF">SAMN05421512_104159</name>
</gene>
<proteinExistence type="predicted"/>
<keyword evidence="2" id="KW-1185">Reference proteome</keyword>
<dbReference type="AlphaFoldDB" id="A0A285S8I0"/>
<accession>A0A285S8I0</accession>
<name>A0A285S8I0_9HYPH</name>
<organism evidence="1 2">
    <name type="scientific">Stappia indica</name>
    <dbReference type="NCBI Taxonomy" id="538381"/>
    <lineage>
        <taxon>Bacteria</taxon>
        <taxon>Pseudomonadati</taxon>
        <taxon>Pseudomonadota</taxon>
        <taxon>Alphaproteobacteria</taxon>
        <taxon>Hyphomicrobiales</taxon>
        <taxon>Stappiaceae</taxon>
        <taxon>Stappia</taxon>
    </lineage>
</organism>
<evidence type="ECO:0000313" key="2">
    <source>
        <dbReference type="Proteomes" id="UP000219331"/>
    </source>
</evidence>
<sequence length="116" mass="12058">MTFIHDHGEQHAHRMRDLAIAGVAALAVFGGIASIAHTVQTASAGAAVTEMAAPKTDRGASALPMECEGQTWGHWSATCAAALSGNKGMRQVQFTTVETRQPAANTSVLERVPSSS</sequence>
<dbReference type="STRING" id="538381.GCA_001696535_00235"/>